<sequence length="79" mass="9066">HGGSFAFTAWQNGHPLLTLTNLNNIILRRNMTSTRLPSLTLFVCKVKLSRFRLVNTFSLFLNVHLVIKKISRDWSGKKP</sequence>
<comment type="caution">
    <text evidence="1">The sequence shown here is derived from an EMBL/GenBank/DDBJ whole genome shotgun (WGS) entry which is preliminary data.</text>
</comment>
<feature type="non-terminal residue" evidence="1">
    <location>
        <position position="1"/>
    </location>
</feature>
<proteinExistence type="predicted"/>
<gene>
    <name evidence="1" type="ORF">EWB00_000701</name>
</gene>
<dbReference type="AlphaFoldDB" id="A0A4Z2DIU2"/>
<reference evidence="1 2" key="1">
    <citation type="submission" date="2019-03" db="EMBL/GenBank/DDBJ databases">
        <title>An improved genome assembly of the fluke Schistosoma japonicum.</title>
        <authorList>
            <person name="Hu W."/>
            <person name="Luo F."/>
            <person name="Yin M."/>
            <person name="Mo X."/>
            <person name="Sun C."/>
            <person name="Wu Q."/>
            <person name="Zhu B."/>
            <person name="Xiang M."/>
            <person name="Wang J."/>
            <person name="Wang Y."/>
            <person name="Zhang T."/>
            <person name="Xu B."/>
            <person name="Zheng H."/>
            <person name="Feng Z."/>
        </authorList>
    </citation>
    <scope>NUCLEOTIDE SEQUENCE [LARGE SCALE GENOMIC DNA]</scope>
    <source>
        <strain evidence="1">HuSjv2</strain>
        <tissue evidence="1">Worms</tissue>
    </source>
</reference>
<dbReference type="Proteomes" id="UP000311919">
    <property type="component" value="Unassembled WGS sequence"/>
</dbReference>
<organism evidence="1 2">
    <name type="scientific">Schistosoma japonicum</name>
    <name type="common">Blood fluke</name>
    <dbReference type="NCBI Taxonomy" id="6182"/>
    <lineage>
        <taxon>Eukaryota</taxon>
        <taxon>Metazoa</taxon>
        <taxon>Spiralia</taxon>
        <taxon>Lophotrochozoa</taxon>
        <taxon>Platyhelminthes</taxon>
        <taxon>Trematoda</taxon>
        <taxon>Digenea</taxon>
        <taxon>Strigeidida</taxon>
        <taxon>Schistosomatoidea</taxon>
        <taxon>Schistosomatidae</taxon>
        <taxon>Schistosoma</taxon>
    </lineage>
</organism>
<feature type="non-terminal residue" evidence="1">
    <location>
        <position position="79"/>
    </location>
</feature>
<keyword evidence="2" id="KW-1185">Reference proteome</keyword>
<protein>
    <submittedName>
        <fullName evidence="1">Uncharacterized protein</fullName>
    </submittedName>
</protein>
<accession>A0A4Z2DIU2</accession>
<evidence type="ECO:0000313" key="2">
    <source>
        <dbReference type="Proteomes" id="UP000311919"/>
    </source>
</evidence>
<evidence type="ECO:0000313" key="1">
    <source>
        <dbReference type="EMBL" id="TNN16140.1"/>
    </source>
</evidence>
<dbReference type="EMBL" id="SKCS01000128">
    <property type="protein sequence ID" value="TNN16140.1"/>
    <property type="molecule type" value="Genomic_DNA"/>
</dbReference>
<name>A0A4Z2DIU2_SCHJA</name>